<name>A0A5A7RH15_STRAF</name>
<dbReference type="SUPFAM" id="SSF103657">
    <property type="entry name" value="BAR/IMD domain-like"/>
    <property type="match status" value="1"/>
</dbReference>
<feature type="domain" description="RNase H type-1" evidence="2">
    <location>
        <begin position="720"/>
        <end position="837"/>
    </location>
</feature>
<feature type="compositionally biased region" description="Acidic residues" evidence="1">
    <location>
        <begin position="1225"/>
        <end position="1236"/>
    </location>
</feature>
<dbReference type="EMBL" id="BKCP01012736">
    <property type="protein sequence ID" value="GER56441.1"/>
    <property type="molecule type" value="Genomic_DNA"/>
</dbReference>
<dbReference type="Pfam" id="PF13456">
    <property type="entry name" value="RVT_3"/>
    <property type="match status" value="1"/>
</dbReference>
<evidence type="ECO:0000256" key="1">
    <source>
        <dbReference type="SAM" id="MobiDB-lite"/>
    </source>
</evidence>
<comment type="caution">
    <text evidence="4">The sequence shown here is derived from an EMBL/GenBank/DDBJ whole genome shotgun (WGS) entry which is preliminary data.</text>
</comment>
<feature type="region of interest" description="Disordered" evidence="1">
    <location>
        <begin position="1363"/>
        <end position="1415"/>
    </location>
</feature>
<proteinExistence type="predicted"/>
<dbReference type="CDD" id="cd06222">
    <property type="entry name" value="RNase_H_like"/>
    <property type="match status" value="1"/>
</dbReference>
<feature type="region of interest" description="Disordered" evidence="1">
    <location>
        <begin position="1436"/>
        <end position="1456"/>
    </location>
</feature>
<dbReference type="InterPro" id="IPR032795">
    <property type="entry name" value="DUF3741-assoc"/>
</dbReference>
<dbReference type="PANTHER" id="PTHR34119:SF1">
    <property type="entry name" value="OS04G0394700 PROTEIN"/>
    <property type="match status" value="1"/>
</dbReference>
<dbReference type="InterPro" id="IPR002156">
    <property type="entry name" value="RNaseH_domain"/>
</dbReference>
<reference evidence="5" key="1">
    <citation type="journal article" date="2019" name="Curr. Biol.">
        <title>Genome Sequence of Striga asiatica Provides Insight into the Evolution of Plant Parasitism.</title>
        <authorList>
            <person name="Yoshida S."/>
            <person name="Kim S."/>
            <person name="Wafula E.K."/>
            <person name="Tanskanen J."/>
            <person name="Kim Y.M."/>
            <person name="Honaas L."/>
            <person name="Yang Z."/>
            <person name="Spallek T."/>
            <person name="Conn C.E."/>
            <person name="Ichihashi Y."/>
            <person name="Cheong K."/>
            <person name="Cui S."/>
            <person name="Der J.P."/>
            <person name="Gundlach H."/>
            <person name="Jiao Y."/>
            <person name="Hori C."/>
            <person name="Ishida J.K."/>
            <person name="Kasahara H."/>
            <person name="Kiba T."/>
            <person name="Kim M.S."/>
            <person name="Koo N."/>
            <person name="Laohavisit A."/>
            <person name="Lee Y.H."/>
            <person name="Lumba S."/>
            <person name="McCourt P."/>
            <person name="Mortimer J.C."/>
            <person name="Mutuku J.M."/>
            <person name="Nomura T."/>
            <person name="Sasaki-Sekimoto Y."/>
            <person name="Seto Y."/>
            <person name="Wang Y."/>
            <person name="Wakatake T."/>
            <person name="Sakakibara H."/>
            <person name="Demura T."/>
            <person name="Yamaguchi S."/>
            <person name="Yoneyama K."/>
            <person name="Manabe R.I."/>
            <person name="Nelson D.C."/>
            <person name="Schulman A.H."/>
            <person name="Timko M.P."/>
            <person name="dePamphilis C.W."/>
            <person name="Choi D."/>
            <person name="Shirasu K."/>
        </authorList>
    </citation>
    <scope>NUCLEOTIDE SEQUENCE [LARGE SCALE GENOMIC DNA]</scope>
    <source>
        <strain evidence="5">cv. UVA1</strain>
    </source>
</reference>
<evidence type="ECO:0000313" key="5">
    <source>
        <dbReference type="Proteomes" id="UP000325081"/>
    </source>
</evidence>
<evidence type="ECO:0000259" key="3">
    <source>
        <dbReference type="Pfam" id="PF14383"/>
    </source>
</evidence>
<evidence type="ECO:0000259" key="2">
    <source>
        <dbReference type="Pfam" id="PF13456"/>
    </source>
</evidence>
<feature type="region of interest" description="Disordered" evidence="1">
    <location>
        <begin position="1217"/>
        <end position="1245"/>
    </location>
</feature>
<gene>
    <name evidence="4" type="ORF">STAS_34167</name>
</gene>
<dbReference type="InterPro" id="IPR036397">
    <property type="entry name" value="RNaseH_sf"/>
</dbReference>
<dbReference type="GO" id="GO:0004523">
    <property type="term" value="F:RNA-DNA hybrid ribonuclease activity"/>
    <property type="evidence" value="ECO:0007669"/>
    <property type="project" value="InterPro"/>
</dbReference>
<dbReference type="InterPro" id="IPR027267">
    <property type="entry name" value="AH/BAR_dom_sf"/>
</dbReference>
<evidence type="ECO:0000313" key="4">
    <source>
        <dbReference type="EMBL" id="GER56441.1"/>
    </source>
</evidence>
<feature type="domain" description="DUF3741" evidence="3">
    <location>
        <begin position="147"/>
        <end position="162"/>
    </location>
</feature>
<feature type="compositionally biased region" description="Pro residues" evidence="1">
    <location>
        <begin position="1401"/>
        <end position="1411"/>
    </location>
</feature>
<protein>
    <submittedName>
        <fullName evidence="4">Hydroxyproline-rich glycoprotein family protein</fullName>
    </submittedName>
</protein>
<dbReference type="Proteomes" id="UP000325081">
    <property type="component" value="Unassembled WGS sequence"/>
</dbReference>
<dbReference type="CDD" id="cd07307">
    <property type="entry name" value="BAR"/>
    <property type="match status" value="1"/>
</dbReference>
<dbReference type="SUPFAM" id="SSF53098">
    <property type="entry name" value="Ribonuclease H-like"/>
    <property type="match status" value="1"/>
</dbReference>
<dbReference type="Pfam" id="PF14383">
    <property type="entry name" value="VARLMGL"/>
    <property type="match status" value="1"/>
</dbReference>
<dbReference type="Gene3D" id="3.30.420.10">
    <property type="entry name" value="Ribonuclease H-like superfamily/Ribonuclease H"/>
    <property type="match status" value="1"/>
</dbReference>
<feature type="region of interest" description="Disordered" evidence="1">
    <location>
        <begin position="1506"/>
        <end position="1525"/>
    </location>
</feature>
<dbReference type="InterPro" id="IPR037488">
    <property type="entry name" value="At2g33490-like"/>
</dbReference>
<feature type="region of interest" description="Disordered" evidence="1">
    <location>
        <begin position="1333"/>
        <end position="1352"/>
    </location>
</feature>
<dbReference type="GO" id="GO:0003676">
    <property type="term" value="F:nucleic acid binding"/>
    <property type="evidence" value="ECO:0007669"/>
    <property type="project" value="InterPro"/>
</dbReference>
<dbReference type="OrthoDB" id="1925034at2759"/>
<accession>A0A5A7RH15</accession>
<organism evidence="4 5">
    <name type="scientific">Striga asiatica</name>
    <name type="common">Asiatic witchweed</name>
    <name type="synonym">Buchnera asiatica</name>
    <dbReference type="NCBI Taxonomy" id="4170"/>
    <lineage>
        <taxon>Eukaryota</taxon>
        <taxon>Viridiplantae</taxon>
        <taxon>Streptophyta</taxon>
        <taxon>Embryophyta</taxon>
        <taxon>Tracheophyta</taxon>
        <taxon>Spermatophyta</taxon>
        <taxon>Magnoliopsida</taxon>
        <taxon>eudicotyledons</taxon>
        <taxon>Gunneridae</taxon>
        <taxon>Pentapetalae</taxon>
        <taxon>asterids</taxon>
        <taxon>lamiids</taxon>
        <taxon>Lamiales</taxon>
        <taxon>Orobanchaceae</taxon>
        <taxon>Buchnereae</taxon>
        <taxon>Striga</taxon>
    </lineage>
</organism>
<keyword evidence="5" id="KW-1185">Reference proteome</keyword>
<dbReference type="Gene3D" id="1.20.1270.60">
    <property type="entry name" value="Arfaptin homology (AH) domain/BAR domain"/>
    <property type="match status" value="1"/>
</dbReference>
<feature type="region of interest" description="Disordered" evidence="1">
    <location>
        <begin position="1579"/>
        <end position="1604"/>
    </location>
</feature>
<dbReference type="InterPro" id="IPR044730">
    <property type="entry name" value="RNase_H-like_dom_plant"/>
</dbReference>
<dbReference type="InterPro" id="IPR012337">
    <property type="entry name" value="RNaseH-like_sf"/>
</dbReference>
<dbReference type="PANTHER" id="PTHR34119">
    <property type="entry name" value="HYDROXYPROLINE-RICH GLYCOPROTEIN-LIKE"/>
    <property type="match status" value="1"/>
</dbReference>
<sequence length="1604" mass="178243">MSLFLLKNSFGSKMKKGFGHFCNGESSTSILKQEKVQACADVARQKHYSSSRESHRPSLEEMIMQLEMEEEEENSSNGRGIVFQPHRMSCVNSCDILRTARNALNQYPRFSLDGKDSMYRSSFVNKLRKHEKVGLPREIGGESVIWCKPGVVAKLMGLDALPIPLNSITYRTVIRKRVDKERKKLLMAAHHKRREMPSTTAYSLIDPMDLEILNAEAGWPMRRRRSSFNRHRSAFLGDGGAWPAVITDLSSIQVVVRPDEAEVPLTVSALRSSAYLKFKVPSLWSESGLRWVILSRSPTARLTEDLSGARWCAVLWMGVAPAAATASVVADGVEGRFLLTSPVCLVVLDGGGGSSARLVVLEEFGWNRCGFEDGSLVSVAGSCPEFVLCRSFTSGCVFGLGRLASVSPGVNLITPLGSDILAFLGSFGSGPWAAFFSCGVGFVWLLVCRAGLGTSYCPIPLVTLVLGPWETGDAISTSGVSRFGALVLLGRSWLLGLCRRGGYAHRLDSWLGSSFQLGRFWQFREWVLRLWISPWKLSGLVVLVWAVGLCTTRVSIYYPVKIGHSELLTPESSPEGPETEDNRPVDDVESRIGMRDTLRGRTGRGTKLTRTVCRVILQNDTLDGRGTMSINANAEHKTEPPRPGDEFIWTERNSAEHGDITFMCSHIVLQVDRLTLRDWTSYNPPPPLFRFLSSPLPSVQHPRPRAVVWLRPYSPWVKLNTDGSFYRLIGVAGDGDLIRDHSGALITAFYVPLMASSSYDAEVQALQINLQIATFISTHIWIELDAAAVVTLLTSSHQDSWQIQHQLMRIRSILQSVRYQISHIFREGNRPADFLSRLGASAPQRRIFHPYSAPLRLHCLLVHLSNQISYYCPCASHTLFKEKMKTSLKKLQKFAAAKHDRKAQKHHQSLPLDELARATQAILTKLLAGLGVSHLLIVIDLFYYTFQFKQYLCYFDCTLLTVDYYGKFGKTRQTLLQYCAEETFQCCHHQISFCLDQDMNDMRDCYDRLLSAAAATANSVYVSTNQASFVSEFSESLREMGDCLLEKTALNDDEESGKVLLMLGKVQFELQKLVDGYRSHIFRTITIPSESLLNELRIVEEMKKRCDGKREIYDDLLKKQKEKRMLKNSKGECFHSPQLKEAYEDYDDEANVFVFRMKSLKQGQSRSFLTQASRHHAAQLFFFKNAVRSLEAVEPHVRLLAEQHHIDYQFSGLKDDGHGIYSDGGESDGEGGSEDSSDTHDDGELSFDYEHNVSIQEVATLKNSMELDTPHTTISANPKLGAAKDILQNPARNSFSLQRGVGAISKSAPLFPEKKLDSAERVAQFGPSPSRKYTSYVLPTPDETRSPVSGKLFNESPQVRKTALDLSHSSPLDQNKYEKLGANDKPIILDTQSVLKESNNPPKPSRLPPPLSETLSFKQLDPNVASYAKKAKRQAFSGPLTGKPWPNNTNSTASGPIASSAFSLPYSGSLLRTPIPRPTSTPKLSSRNFVSSPKINELHELPRPPAHVAVRRPTNRGAHSGPLMSKSLELSTASISKTSMSASALPVPPLALSRSYSIPAGGSIDVALRVPLQGSHNLKMEEGISSPPLEPIFLPDTQSESHTT</sequence>